<feature type="transmembrane region" description="Helical" evidence="7">
    <location>
        <begin position="356"/>
        <end position="378"/>
    </location>
</feature>
<feature type="transmembrane region" description="Helical" evidence="7">
    <location>
        <begin position="295"/>
        <end position="313"/>
    </location>
</feature>
<proteinExistence type="inferred from homology"/>
<comment type="similarity">
    <text evidence="2 7">Belongs to the XK family.</text>
</comment>
<dbReference type="PANTHER" id="PTHR16024:SF6">
    <property type="entry name" value="XK-RELATED PROTEIN"/>
    <property type="match status" value="1"/>
</dbReference>
<feature type="transmembrane region" description="Helical" evidence="7">
    <location>
        <begin position="264"/>
        <end position="283"/>
    </location>
</feature>
<evidence type="ECO:0000313" key="8">
    <source>
        <dbReference type="EMBL" id="KAF2895802.1"/>
    </source>
</evidence>
<feature type="transmembrane region" description="Helical" evidence="7">
    <location>
        <begin position="191"/>
        <end position="212"/>
    </location>
</feature>
<comment type="subcellular location">
    <subcellularLocation>
        <location evidence="1">Cell membrane</location>
        <topology evidence="1">Multi-pass membrane protein</topology>
    </subcellularLocation>
    <subcellularLocation>
        <location evidence="7">Membrane</location>
        <topology evidence="7">Multi-pass membrane protein</topology>
    </subcellularLocation>
</comment>
<dbReference type="GO" id="GO:0043652">
    <property type="term" value="P:engulfment of apoptotic cell"/>
    <property type="evidence" value="ECO:0007669"/>
    <property type="project" value="TreeGrafter"/>
</dbReference>
<evidence type="ECO:0000256" key="3">
    <source>
        <dbReference type="ARBA" id="ARBA00022475"/>
    </source>
</evidence>
<comment type="caution">
    <text evidence="8">The sequence shown here is derived from an EMBL/GenBank/DDBJ whole genome shotgun (WGS) entry which is preliminary data.</text>
</comment>
<dbReference type="AlphaFoldDB" id="A0A8K0D2J5"/>
<dbReference type="InterPro" id="IPR018629">
    <property type="entry name" value="XK-rel"/>
</dbReference>
<dbReference type="Pfam" id="PF09815">
    <property type="entry name" value="XK-related"/>
    <property type="match status" value="1"/>
</dbReference>
<dbReference type="OrthoDB" id="6136301at2759"/>
<dbReference type="Proteomes" id="UP000801492">
    <property type="component" value="Unassembled WGS sequence"/>
</dbReference>
<organism evidence="8 9">
    <name type="scientific">Ignelater luminosus</name>
    <name type="common">Cucubano</name>
    <name type="synonym">Pyrophorus luminosus</name>
    <dbReference type="NCBI Taxonomy" id="2038154"/>
    <lineage>
        <taxon>Eukaryota</taxon>
        <taxon>Metazoa</taxon>
        <taxon>Ecdysozoa</taxon>
        <taxon>Arthropoda</taxon>
        <taxon>Hexapoda</taxon>
        <taxon>Insecta</taxon>
        <taxon>Pterygota</taxon>
        <taxon>Neoptera</taxon>
        <taxon>Endopterygota</taxon>
        <taxon>Coleoptera</taxon>
        <taxon>Polyphaga</taxon>
        <taxon>Elateriformia</taxon>
        <taxon>Elateroidea</taxon>
        <taxon>Elateridae</taxon>
        <taxon>Agrypninae</taxon>
        <taxon>Pyrophorini</taxon>
        <taxon>Ignelater</taxon>
    </lineage>
</organism>
<keyword evidence="3" id="KW-1003">Cell membrane</keyword>
<evidence type="ECO:0000256" key="7">
    <source>
        <dbReference type="RuleBase" id="RU910716"/>
    </source>
</evidence>
<dbReference type="GO" id="GO:1902742">
    <property type="term" value="P:apoptotic process involved in development"/>
    <property type="evidence" value="ECO:0007669"/>
    <property type="project" value="TreeGrafter"/>
</dbReference>
<keyword evidence="5 7" id="KW-1133">Transmembrane helix</keyword>
<gene>
    <name evidence="8" type="ORF">ILUMI_10368</name>
</gene>
<feature type="transmembrane region" description="Helical" evidence="7">
    <location>
        <begin position="65"/>
        <end position="88"/>
    </location>
</feature>
<dbReference type="PANTHER" id="PTHR16024">
    <property type="entry name" value="XK-RELATED PROTEIN"/>
    <property type="match status" value="1"/>
</dbReference>
<name>A0A8K0D2J5_IGNLU</name>
<dbReference type="InterPro" id="IPR050895">
    <property type="entry name" value="XK-related_scramblase"/>
</dbReference>
<evidence type="ECO:0000256" key="1">
    <source>
        <dbReference type="ARBA" id="ARBA00004651"/>
    </source>
</evidence>
<protein>
    <recommendedName>
        <fullName evidence="7">XK-related protein</fullName>
    </recommendedName>
</protein>
<keyword evidence="4 7" id="KW-0812">Transmembrane</keyword>
<accession>A0A8K0D2J5</accession>
<evidence type="ECO:0000256" key="4">
    <source>
        <dbReference type="ARBA" id="ARBA00022692"/>
    </source>
</evidence>
<evidence type="ECO:0000256" key="6">
    <source>
        <dbReference type="ARBA" id="ARBA00023136"/>
    </source>
</evidence>
<dbReference type="GO" id="GO:0070782">
    <property type="term" value="P:phosphatidylserine exposure on apoptotic cell surface"/>
    <property type="evidence" value="ECO:0007669"/>
    <property type="project" value="TreeGrafter"/>
</dbReference>
<feature type="transmembrane region" description="Helical" evidence="7">
    <location>
        <begin position="108"/>
        <end position="125"/>
    </location>
</feature>
<evidence type="ECO:0000256" key="2">
    <source>
        <dbReference type="ARBA" id="ARBA00008789"/>
    </source>
</evidence>
<dbReference type="GO" id="GO:0005886">
    <property type="term" value="C:plasma membrane"/>
    <property type="evidence" value="ECO:0007669"/>
    <property type="project" value="UniProtKB-SubCell"/>
</dbReference>
<feature type="transmembrane region" description="Helical" evidence="7">
    <location>
        <begin position="233"/>
        <end position="258"/>
    </location>
</feature>
<keyword evidence="6 7" id="KW-0472">Membrane</keyword>
<reference evidence="8" key="1">
    <citation type="submission" date="2019-08" db="EMBL/GenBank/DDBJ databases">
        <title>The genome of the North American firefly Photinus pyralis.</title>
        <authorList>
            <consortium name="Photinus pyralis genome working group"/>
            <person name="Fallon T.R."/>
            <person name="Sander Lower S.E."/>
            <person name="Weng J.-K."/>
        </authorList>
    </citation>
    <scope>NUCLEOTIDE SEQUENCE</scope>
    <source>
        <strain evidence="8">TRF0915ILg1</strain>
        <tissue evidence="8">Whole body</tissue>
    </source>
</reference>
<keyword evidence="9" id="KW-1185">Reference proteome</keyword>
<sequence length="397" mass="46080">MAFYHSKMCDKENNVDEVDRLPSKDRVTDLDIAGFIISIISHIVDVGLDCNLAYRYYHENNMECFLATLGFILVPALVNTAFSIRMYVMDQSDKPKTTLTKKFTKRRVCCMLVLIFQLAPVLRYFDALRYALKSRKAEKNGDVENQRKYYELMVKEDSDVALLRVLECFLEAAPQQILQLAIIFHTHGKGIYGFTFVHQLLSIGSSFVSMAWSMASYQRLLRFSLKDKNNISWAGTIMQFMWHFLVTVSRILCISVIASVYLNSTILGVLIHWFAMTAWLHVGTSETNFCNKNKLYDSALFAIFGMVYVFTYVNLTEGKTFYKYLFFYAILFLENTAANIFWILKQDEETIKSLYYRPVVYLNIVPFMLGIVFMVLYYKVFHPSTGCHANKQRSERS</sequence>
<feature type="transmembrane region" description="Helical" evidence="7">
    <location>
        <begin position="325"/>
        <end position="344"/>
    </location>
</feature>
<dbReference type="EMBL" id="VTPC01005647">
    <property type="protein sequence ID" value="KAF2895802.1"/>
    <property type="molecule type" value="Genomic_DNA"/>
</dbReference>
<evidence type="ECO:0000256" key="5">
    <source>
        <dbReference type="ARBA" id="ARBA00022989"/>
    </source>
</evidence>
<evidence type="ECO:0000313" key="9">
    <source>
        <dbReference type="Proteomes" id="UP000801492"/>
    </source>
</evidence>